<feature type="signal peptide" evidence="1">
    <location>
        <begin position="1"/>
        <end position="18"/>
    </location>
</feature>
<dbReference type="AlphaFoldDB" id="W7YK88"/>
<organism evidence="4 5">
    <name type="scientific">Saccharicrinis fermentans DSM 9555 = JCM 21142</name>
    <dbReference type="NCBI Taxonomy" id="869213"/>
    <lineage>
        <taxon>Bacteria</taxon>
        <taxon>Pseudomonadati</taxon>
        <taxon>Bacteroidota</taxon>
        <taxon>Bacteroidia</taxon>
        <taxon>Marinilabiliales</taxon>
        <taxon>Marinilabiliaceae</taxon>
        <taxon>Saccharicrinis</taxon>
    </lineage>
</organism>
<dbReference type="OrthoDB" id="1041979at2"/>
<gene>
    <name evidence="4" type="ORF">JCM21142_41401</name>
</gene>
<dbReference type="Pfam" id="PF08522">
    <property type="entry name" value="BT_3987-like_N"/>
    <property type="match status" value="1"/>
</dbReference>
<evidence type="ECO:0000256" key="1">
    <source>
        <dbReference type="SAM" id="SignalP"/>
    </source>
</evidence>
<dbReference type="InterPro" id="IPR013728">
    <property type="entry name" value="BT_3987-like_N"/>
</dbReference>
<dbReference type="PROSITE" id="PS51257">
    <property type="entry name" value="PROKAR_LIPOPROTEIN"/>
    <property type="match status" value="1"/>
</dbReference>
<dbReference type="InterPro" id="IPR025371">
    <property type="entry name" value="BT_3044-like_C"/>
</dbReference>
<dbReference type="RefSeq" id="WP_027470537.1">
    <property type="nucleotide sequence ID" value="NZ_BAMD01000013.1"/>
</dbReference>
<evidence type="ECO:0000313" key="5">
    <source>
        <dbReference type="Proteomes" id="UP000019402"/>
    </source>
</evidence>
<evidence type="ECO:0000259" key="3">
    <source>
        <dbReference type="Pfam" id="PF14274"/>
    </source>
</evidence>
<feature type="domain" description="BT-3987-like N-terminal" evidence="2">
    <location>
        <begin position="35"/>
        <end position="146"/>
    </location>
</feature>
<evidence type="ECO:0000313" key="4">
    <source>
        <dbReference type="EMBL" id="GAF02759.1"/>
    </source>
</evidence>
<reference evidence="4 5" key="1">
    <citation type="journal article" date="2014" name="Genome Announc.">
        <title>Draft Genome Sequence of Cytophaga fermentans JCM 21142T, a Facultative Anaerobe Isolated from Marine Mud.</title>
        <authorList>
            <person name="Starns D."/>
            <person name="Oshima K."/>
            <person name="Suda W."/>
            <person name="Iino T."/>
            <person name="Yuki M."/>
            <person name="Inoue J."/>
            <person name="Kitamura K."/>
            <person name="Iida T."/>
            <person name="Darby A."/>
            <person name="Hattori M."/>
            <person name="Ohkuma M."/>
        </authorList>
    </citation>
    <scope>NUCLEOTIDE SEQUENCE [LARGE SCALE GENOMIC DNA]</scope>
    <source>
        <strain evidence="4 5">JCM 21142</strain>
    </source>
</reference>
<feature type="chain" id="PRO_5004907381" evidence="1">
    <location>
        <begin position="19"/>
        <end position="302"/>
    </location>
</feature>
<dbReference type="Gene3D" id="2.60.40.1740">
    <property type="entry name" value="hypothetical protein (bacova_03559)"/>
    <property type="match status" value="1"/>
</dbReference>
<dbReference type="Proteomes" id="UP000019402">
    <property type="component" value="Unassembled WGS sequence"/>
</dbReference>
<comment type="caution">
    <text evidence="4">The sequence shown here is derived from an EMBL/GenBank/DDBJ whole genome shotgun (WGS) entry which is preliminary data.</text>
</comment>
<protein>
    <submittedName>
        <fullName evidence="4">Uncharacterized protein</fullName>
    </submittedName>
</protein>
<sequence length="302" mass="33766">MKIYKLIFASFLVLSLMASCEKYEDYVSDYDYTTAYFGSQKPLRTIVARDEMEFEVGVALGGMREDNGTHEVNFKVDSSLLENIPEAAGFVMLPEAYYTLGDESNFNIVKDHMRVVNVSLNRETFTADPLAITNTYALPLRITSATLDSIPGSDLDTATIESKDITILVVKYISPYHGTYYSKGVQYELDATGAPVDTITFSDENLSQNMTKDFSTLALNIISTNNISAQISGKMDLTIDNDNAVEIASTAITVSENNSVYSPEETTIFLDYKFEKSGTMYHTLDTLILRQAPELDLRFDEW</sequence>
<dbReference type="eggNOG" id="ENOG5033VGA">
    <property type="taxonomic scope" value="Bacteria"/>
</dbReference>
<dbReference type="EMBL" id="BAMD01000013">
    <property type="protein sequence ID" value="GAF02759.1"/>
    <property type="molecule type" value="Genomic_DNA"/>
</dbReference>
<proteinExistence type="predicted"/>
<keyword evidence="1" id="KW-0732">Signal</keyword>
<dbReference type="Gene3D" id="2.40.128.420">
    <property type="match status" value="1"/>
</dbReference>
<keyword evidence="5" id="KW-1185">Reference proteome</keyword>
<evidence type="ECO:0000259" key="2">
    <source>
        <dbReference type="Pfam" id="PF08522"/>
    </source>
</evidence>
<dbReference type="Pfam" id="PF14274">
    <property type="entry name" value="BT_3044-like_C"/>
    <property type="match status" value="1"/>
</dbReference>
<accession>W7YK88</accession>
<feature type="domain" description="BT-3044-like C-terminal" evidence="3">
    <location>
        <begin position="175"/>
        <end position="283"/>
    </location>
</feature>
<dbReference type="STRING" id="869213.GCA_000517085_00513"/>
<name>W7YK88_9BACT</name>